<sequence>MKKKGCDKTYADGKKKKNKVWNVKKRRLRVRKKWSSSEEYIIPERKLVIGKNLVFGKMY</sequence>
<dbReference type="Proteomes" id="UP000230759">
    <property type="component" value="Unassembled WGS sequence"/>
</dbReference>
<gene>
    <name evidence="1" type="ORF">COX04_01085</name>
</gene>
<evidence type="ECO:0000313" key="1">
    <source>
        <dbReference type="EMBL" id="PIP57154.1"/>
    </source>
</evidence>
<accession>A0A2H0BHQ4</accession>
<protein>
    <submittedName>
        <fullName evidence="1">Uncharacterized protein</fullName>
    </submittedName>
</protein>
<name>A0A2H0BHQ4_9BACT</name>
<organism evidence="1 2">
    <name type="scientific">Candidatus Woesebacteria bacterium CG22_combo_CG10-13_8_21_14_all_45_10</name>
    <dbReference type="NCBI Taxonomy" id="1975060"/>
    <lineage>
        <taxon>Bacteria</taxon>
        <taxon>Candidatus Woeseibacteriota</taxon>
    </lineage>
</organism>
<dbReference type="AlphaFoldDB" id="A0A2H0BHQ4"/>
<dbReference type="EMBL" id="PCSV01000026">
    <property type="protein sequence ID" value="PIP57154.1"/>
    <property type="molecule type" value="Genomic_DNA"/>
</dbReference>
<proteinExistence type="predicted"/>
<evidence type="ECO:0000313" key="2">
    <source>
        <dbReference type="Proteomes" id="UP000230759"/>
    </source>
</evidence>
<comment type="caution">
    <text evidence="1">The sequence shown here is derived from an EMBL/GenBank/DDBJ whole genome shotgun (WGS) entry which is preliminary data.</text>
</comment>
<reference evidence="1 2" key="1">
    <citation type="submission" date="2017-09" db="EMBL/GenBank/DDBJ databases">
        <title>Depth-based differentiation of microbial function through sediment-hosted aquifers and enrichment of novel symbionts in the deep terrestrial subsurface.</title>
        <authorList>
            <person name="Probst A.J."/>
            <person name="Ladd B."/>
            <person name="Jarett J.K."/>
            <person name="Geller-Mcgrath D.E."/>
            <person name="Sieber C.M."/>
            <person name="Emerson J.B."/>
            <person name="Anantharaman K."/>
            <person name="Thomas B.C."/>
            <person name="Malmstrom R."/>
            <person name="Stieglmeier M."/>
            <person name="Klingl A."/>
            <person name="Woyke T."/>
            <person name="Ryan C.M."/>
            <person name="Banfield J.F."/>
        </authorList>
    </citation>
    <scope>NUCLEOTIDE SEQUENCE [LARGE SCALE GENOMIC DNA]</scope>
    <source>
        <strain evidence="1">CG22_combo_CG10-13_8_21_14_all_45_10</strain>
    </source>
</reference>